<comment type="caution">
    <text evidence="1">The sequence shown here is derived from an EMBL/GenBank/DDBJ whole genome shotgun (WGS) entry which is preliminary data.</text>
</comment>
<dbReference type="Gramene" id="Psat05G0058400-T1">
    <property type="protein sequence ID" value="KAI5403037.1"/>
    <property type="gene ID" value="KIW84_050584"/>
</dbReference>
<dbReference type="Proteomes" id="UP001058974">
    <property type="component" value="Chromosome 5"/>
</dbReference>
<accession>A0A9D4WK37</accession>
<organism evidence="1 2">
    <name type="scientific">Pisum sativum</name>
    <name type="common">Garden pea</name>
    <name type="synonym">Lathyrus oleraceus</name>
    <dbReference type="NCBI Taxonomy" id="3888"/>
    <lineage>
        <taxon>Eukaryota</taxon>
        <taxon>Viridiplantae</taxon>
        <taxon>Streptophyta</taxon>
        <taxon>Embryophyta</taxon>
        <taxon>Tracheophyta</taxon>
        <taxon>Spermatophyta</taxon>
        <taxon>Magnoliopsida</taxon>
        <taxon>eudicotyledons</taxon>
        <taxon>Gunneridae</taxon>
        <taxon>Pentapetalae</taxon>
        <taxon>rosids</taxon>
        <taxon>fabids</taxon>
        <taxon>Fabales</taxon>
        <taxon>Fabaceae</taxon>
        <taxon>Papilionoideae</taxon>
        <taxon>50 kb inversion clade</taxon>
        <taxon>NPAAA clade</taxon>
        <taxon>Hologalegina</taxon>
        <taxon>IRL clade</taxon>
        <taxon>Fabeae</taxon>
        <taxon>Lathyrus</taxon>
    </lineage>
</organism>
<evidence type="ECO:0000313" key="1">
    <source>
        <dbReference type="EMBL" id="KAI5403037.1"/>
    </source>
</evidence>
<sequence length="203" mass="23013">MLSSIERKRSTAMCHGQSYQQRVMKAFDKKIKPRVFRGTLCSRKSCLSCPIPGASELQAMNVHMLSKEPLQAVFDTHNHGWRSSLGFSIRRRLKPRIHRKFGMVEERTSYGLSSVKLPDAVLFEVVHLRVPGSTDSSSKSLLALLWGIPSRVLFEPYRGASPASLLFRTLLWGSSPSRAFTKDFNFRLSSRPVFLSTSMFVFL</sequence>
<evidence type="ECO:0000313" key="2">
    <source>
        <dbReference type="Proteomes" id="UP001058974"/>
    </source>
</evidence>
<protein>
    <submittedName>
        <fullName evidence="1">Uncharacterized protein</fullName>
    </submittedName>
</protein>
<dbReference type="AlphaFoldDB" id="A0A9D4WK37"/>
<name>A0A9D4WK37_PEA</name>
<proteinExistence type="predicted"/>
<gene>
    <name evidence="1" type="ORF">KIW84_050584</name>
</gene>
<reference evidence="1 2" key="1">
    <citation type="journal article" date="2022" name="Nat. Genet.">
        <title>Improved pea reference genome and pan-genome highlight genomic features and evolutionary characteristics.</title>
        <authorList>
            <person name="Yang T."/>
            <person name="Liu R."/>
            <person name="Luo Y."/>
            <person name="Hu S."/>
            <person name="Wang D."/>
            <person name="Wang C."/>
            <person name="Pandey M.K."/>
            <person name="Ge S."/>
            <person name="Xu Q."/>
            <person name="Li N."/>
            <person name="Li G."/>
            <person name="Huang Y."/>
            <person name="Saxena R.K."/>
            <person name="Ji Y."/>
            <person name="Li M."/>
            <person name="Yan X."/>
            <person name="He Y."/>
            <person name="Liu Y."/>
            <person name="Wang X."/>
            <person name="Xiang C."/>
            <person name="Varshney R.K."/>
            <person name="Ding H."/>
            <person name="Gao S."/>
            <person name="Zong X."/>
        </authorList>
    </citation>
    <scope>NUCLEOTIDE SEQUENCE [LARGE SCALE GENOMIC DNA]</scope>
    <source>
        <strain evidence="1 2">cv. Zhongwan 6</strain>
    </source>
</reference>
<keyword evidence="2" id="KW-1185">Reference proteome</keyword>
<dbReference type="EMBL" id="JAMSHJ010000005">
    <property type="protein sequence ID" value="KAI5403037.1"/>
    <property type="molecule type" value="Genomic_DNA"/>
</dbReference>